<dbReference type="Gene3D" id="2.60.40.10">
    <property type="entry name" value="Immunoglobulins"/>
    <property type="match status" value="2"/>
</dbReference>
<dbReference type="PANTHER" id="PTHR46484:SF7">
    <property type="entry name" value="MYELIN-ASSOCIATED GLYCOPROTEIN-LIKE-RELATED"/>
    <property type="match status" value="1"/>
</dbReference>
<organism evidence="3 4">
    <name type="scientific">Periophthalmus magnuspinnatus</name>
    <dbReference type="NCBI Taxonomy" id="409849"/>
    <lineage>
        <taxon>Eukaryota</taxon>
        <taxon>Metazoa</taxon>
        <taxon>Chordata</taxon>
        <taxon>Craniata</taxon>
        <taxon>Vertebrata</taxon>
        <taxon>Euteleostomi</taxon>
        <taxon>Actinopterygii</taxon>
        <taxon>Neopterygii</taxon>
        <taxon>Teleostei</taxon>
        <taxon>Neoteleostei</taxon>
        <taxon>Acanthomorphata</taxon>
        <taxon>Gobiaria</taxon>
        <taxon>Gobiiformes</taxon>
        <taxon>Gobioidei</taxon>
        <taxon>Gobiidae</taxon>
        <taxon>Oxudercinae</taxon>
        <taxon>Periophthalmus</taxon>
    </lineage>
</organism>
<accession>A0A3B4BLI4</accession>
<name>A0A3B4BLI4_9GOBI</name>
<dbReference type="InterPro" id="IPR036179">
    <property type="entry name" value="Ig-like_dom_sf"/>
</dbReference>
<dbReference type="InterPro" id="IPR007110">
    <property type="entry name" value="Ig-like_dom"/>
</dbReference>
<dbReference type="SUPFAM" id="SSF48726">
    <property type="entry name" value="Immunoglobulin"/>
    <property type="match status" value="2"/>
</dbReference>
<proteinExistence type="predicted"/>
<sequence length="385" mass="42256">MTICLALILTGNMMSLRALSRSCVVIPCTYENPEDLLLTRGIWAKRSGGVVYHNGPSQIVDHFRGRTQIVGDLNRGDCSLEIDDIKPFDNGPFCFMAEKESIKYRFNNSSSPEIPVMTKTLPEAAAGSVMTVSCSVTHTCPTHAPKFVWSVATLTNEVTHTALKPGIWEITSNISFIVPNEDGKLSVTCTAVFWRNKQESNTAHFISMNVMMPVFPVLLCSLPLPCLSVWSRAEFLTPPARTWSASAQSPSPAAEYMRARQTTLGARPSACKRECSSLVWYLVARLHVLIWIFATFQTPALARACSCLRSSSGTVSPMSCHLSCLGLRRAACFLLWVPLSGLRWPCLSWSHPRSCLRSGPGFPVPVLHFARPACLPLPGSSCVFA</sequence>
<evidence type="ECO:0000313" key="3">
    <source>
        <dbReference type="Ensembl" id="ENSPMGP00000029315.1"/>
    </source>
</evidence>
<dbReference type="AlphaFoldDB" id="A0A3B4BLI4"/>
<evidence type="ECO:0000313" key="4">
    <source>
        <dbReference type="Proteomes" id="UP000261520"/>
    </source>
</evidence>
<evidence type="ECO:0000259" key="2">
    <source>
        <dbReference type="PROSITE" id="PS50835"/>
    </source>
</evidence>
<reference evidence="3" key="2">
    <citation type="submission" date="2025-09" db="UniProtKB">
        <authorList>
            <consortium name="Ensembl"/>
        </authorList>
    </citation>
    <scope>IDENTIFICATION</scope>
</reference>
<dbReference type="Proteomes" id="UP000261520">
    <property type="component" value="Unplaced"/>
</dbReference>
<dbReference type="Ensembl" id="ENSPMGT00000031200.1">
    <property type="protein sequence ID" value="ENSPMGP00000029315.1"/>
    <property type="gene ID" value="ENSPMGG00000023584.1"/>
</dbReference>
<evidence type="ECO:0000256" key="1">
    <source>
        <dbReference type="SAM" id="SignalP"/>
    </source>
</evidence>
<feature type="domain" description="Ig-like" evidence="2">
    <location>
        <begin position="112"/>
        <end position="207"/>
    </location>
</feature>
<feature type="chain" id="PRO_5017353621" description="Ig-like domain-containing protein" evidence="1">
    <location>
        <begin position="19"/>
        <end position="385"/>
    </location>
</feature>
<dbReference type="InterPro" id="IPR013783">
    <property type="entry name" value="Ig-like_fold"/>
</dbReference>
<reference evidence="3" key="1">
    <citation type="submission" date="2025-08" db="UniProtKB">
        <authorList>
            <consortium name="Ensembl"/>
        </authorList>
    </citation>
    <scope>IDENTIFICATION</scope>
</reference>
<dbReference type="PROSITE" id="PS50835">
    <property type="entry name" value="IG_LIKE"/>
    <property type="match status" value="1"/>
</dbReference>
<dbReference type="STRING" id="409849.ENSPMGP00000029315"/>
<dbReference type="PANTHER" id="PTHR46484">
    <property type="entry name" value="SI:CH211-171H4.5-RELATED"/>
    <property type="match status" value="1"/>
</dbReference>
<feature type="signal peptide" evidence="1">
    <location>
        <begin position="1"/>
        <end position="18"/>
    </location>
</feature>
<keyword evidence="1" id="KW-0732">Signal</keyword>
<keyword evidence="4" id="KW-1185">Reference proteome</keyword>
<protein>
    <recommendedName>
        <fullName evidence="2">Ig-like domain-containing protein</fullName>
    </recommendedName>
</protein>